<dbReference type="InterPro" id="IPR053197">
    <property type="entry name" value="F-box_SCFL_complex_component"/>
</dbReference>
<evidence type="ECO:0000259" key="2">
    <source>
        <dbReference type="Pfam" id="PF00646"/>
    </source>
</evidence>
<dbReference type="Proteomes" id="UP001497457">
    <property type="component" value="Chromosome 24b"/>
</dbReference>
<dbReference type="SUPFAM" id="SSF81383">
    <property type="entry name" value="F-box domain"/>
    <property type="match status" value="1"/>
</dbReference>
<feature type="domain" description="F-box" evidence="2">
    <location>
        <begin position="81"/>
        <end position="120"/>
    </location>
</feature>
<evidence type="ECO:0000313" key="4">
    <source>
        <dbReference type="Proteomes" id="UP001497457"/>
    </source>
</evidence>
<dbReference type="AlphaFoldDB" id="A0ABC9B139"/>
<protein>
    <recommendedName>
        <fullName evidence="2">F-box domain-containing protein</fullName>
    </recommendedName>
</protein>
<feature type="compositionally biased region" description="Low complexity" evidence="1">
    <location>
        <begin position="170"/>
        <end position="180"/>
    </location>
</feature>
<dbReference type="InterPro" id="IPR053781">
    <property type="entry name" value="F-box_AtFBL13-like"/>
</dbReference>
<evidence type="ECO:0000256" key="1">
    <source>
        <dbReference type="SAM" id="MobiDB-lite"/>
    </source>
</evidence>
<feature type="compositionally biased region" description="Basic residues" evidence="1">
    <location>
        <begin position="67"/>
        <end position="76"/>
    </location>
</feature>
<sequence length="567" mass="63366">MLGPRRCPYVLVFSYPRSRRRRRRAARAGGPPSTRLRFVASPAPLLPQQADPAALGKSMEPAEATRKRARRRRRGRRPDLLSALPDCLLHVIMSSLKARQAVQTCVLSSRWRDLWRSVPCLDIDLDEFRAETAAVRRADAECSISDHSIASSCGADSLGSSDDSSDSEDSSSASDVNSSDSENDDSSDFNLDSYCWSSSSSSSSSSEDDDDVNRDKQWEDWEKFEDFTMNLMACCNIAQLDSFRLHTGRCKAPLFSFRQRQAAGWLRRAMKYCAPDPPGHGKLLRSGSWRLKRLHLGRVRLDDRFAKHISSVCLSLEDLELQDCICQIQSVTSDSLKNLVLRNCTWRTLSEITLPSLKALVIDGGSNTSDCVLVILTPAVAYLHLAVNVYCFLGGISTNEMPSLAKTSIHLRDHRDSEFESSKLGGDQFKLLCSVSNATSLELSGVGKKVLGKEPTFQEFTNLRNLLLGSCDLRNKFRTSGFFLQSSPNLEKLTLRRCKFPAYPKKKKGKLKLITTFSSEFHGLDFMCEKLKVEIIYKDVDARKLVKLLLHAAGNLSKNNITLTKVN</sequence>
<dbReference type="Gene3D" id="1.20.1280.50">
    <property type="match status" value="1"/>
</dbReference>
<evidence type="ECO:0000313" key="3">
    <source>
        <dbReference type="EMBL" id="CAL4991858.1"/>
    </source>
</evidence>
<dbReference type="PANTHER" id="PTHR34223">
    <property type="entry name" value="OS11G0201299 PROTEIN"/>
    <property type="match status" value="1"/>
</dbReference>
<reference evidence="3" key="1">
    <citation type="submission" date="2024-10" db="EMBL/GenBank/DDBJ databases">
        <authorList>
            <person name="Ryan C."/>
        </authorList>
    </citation>
    <scope>NUCLEOTIDE SEQUENCE [LARGE SCALE GENOMIC DNA]</scope>
</reference>
<dbReference type="InterPro" id="IPR001810">
    <property type="entry name" value="F-box_dom"/>
</dbReference>
<dbReference type="SUPFAM" id="SSF52047">
    <property type="entry name" value="RNI-like"/>
    <property type="match status" value="1"/>
</dbReference>
<gene>
    <name evidence="3" type="ORF">URODEC1_LOCUS60842</name>
</gene>
<dbReference type="CDD" id="cd22160">
    <property type="entry name" value="F-box_AtFBL13-like"/>
    <property type="match status" value="1"/>
</dbReference>
<dbReference type="EMBL" id="OZ075134">
    <property type="protein sequence ID" value="CAL4991858.1"/>
    <property type="molecule type" value="Genomic_DNA"/>
</dbReference>
<dbReference type="InterPro" id="IPR032675">
    <property type="entry name" value="LRR_dom_sf"/>
</dbReference>
<dbReference type="Gene3D" id="3.80.10.10">
    <property type="entry name" value="Ribonuclease Inhibitor"/>
    <property type="match status" value="1"/>
</dbReference>
<feature type="region of interest" description="Disordered" evidence="1">
    <location>
        <begin position="49"/>
        <end position="76"/>
    </location>
</feature>
<dbReference type="PANTHER" id="PTHR34223:SF27">
    <property type="entry name" value="F-BOX DOMAIN-CONTAINING PROTEIN"/>
    <property type="match status" value="1"/>
</dbReference>
<organism evidence="3 4">
    <name type="scientific">Urochloa decumbens</name>
    <dbReference type="NCBI Taxonomy" id="240449"/>
    <lineage>
        <taxon>Eukaryota</taxon>
        <taxon>Viridiplantae</taxon>
        <taxon>Streptophyta</taxon>
        <taxon>Embryophyta</taxon>
        <taxon>Tracheophyta</taxon>
        <taxon>Spermatophyta</taxon>
        <taxon>Magnoliopsida</taxon>
        <taxon>Liliopsida</taxon>
        <taxon>Poales</taxon>
        <taxon>Poaceae</taxon>
        <taxon>PACMAD clade</taxon>
        <taxon>Panicoideae</taxon>
        <taxon>Panicodae</taxon>
        <taxon>Paniceae</taxon>
        <taxon>Melinidinae</taxon>
        <taxon>Urochloa</taxon>
    </lineage>
</organism>
<feature type="compositionally biased region" description="Low complexity" evidence="1">
    <location>
        <begin position="153"/>
        <end position="162"/>
    </location>
</feature>
<feature type="region of interest" description="Disordered" evidence="1">
    <location>
        <begin position="153"/>
        <end position="188"/>
    </location>
</feature>
<dbReference type="Pfam" id="PF00646">
    <property type="entry name" value="F-box"/>
    <property type="match status" value="1"/>
</dbReference>
<name>A0ABC9B139_9POAL</name>
<keyword evidence="4" id="KW-1185">Reference proteome</keyword>
<dbReference type="InterPro" id="IPR036047">
    <property type="entry name" value="F-box-like_dom_sf"/>
</dbReference>
<proteinExistence type="predicted"/>
<accession>A0ABC9B139</accession>